<dbReference type="AlphaFoldDB" id="A0A7J5TL27"/>
<dbReference type="Proteomes" id="UP000451386">
    <property type="component" value="Unassembled WGS sequence"/>
</dbReference>
<name>A0A7J5TL27_BIFBI</name>
<gene>
    <name evidence="2" type="ORF">GBA83_10850</name>
</gene>
<feature type="compositionally biased region" description="Polar residues" evidence="1">
    <location>
        <begin position="20"/>
        <end position="41"/>
    </location>
</feature>
<protein>
    <submittedName>
        <fullName evidence="2">Uncharacterized protein</fullName>
    </submittedName>
</protein>
<evidence type="ECO:0000313" key="2">
    <source>
        <dbReference type="EMBL" id="KAB7484912.1"/>
    </source>
</evidence>
<feature type="region of interest" description="Disordered" evidence="1">
    <location>
        <begin position="1"/>
        <end position="67"/>
    </location>
</feature>
<sequence length="67" mass="7311">MSKTQHPRPESPIHAAGRNTLPSPSQASRPAQLTTPSTSDFTIFAPDSRPTSRTRDYAEPQCIICDS</sequence>
<accession>A0A7J5TL27</accession>
<organism evidence="2 3">
    <name type="scientific">Bifidobacterium bifidum</name>
    <dbReference type="NCBI Taxonomy" id="1681"/>
    <lineage>
        <taxon>Bacteria</taxon>
        <taxon>Bacillati</taxon>
        <taxon>Actinomycetota</taxon>
        <taxon>Actinomycetes</taxon>
        <taxon>Bifidobacteriales</taxon>
        <taxon>Bifidobacteriaceae</taxon>
        <taxon>Bifidobacterium</taxon>
    </lineage>
</organism>
<evidence type="ECO:0000256" key="1">
    <source>
        <dbReference type="SAM" id="MobiDB-lite"/>
    </source>
</evidence>
<comment type="caution">
    <text evidence="2">The sequence shown here is derived from an EMBL/GenBank/DDBJ whole genome shotgun (WGS) entry which is preliminary data.</text>
</comment>
<dbReference type="EMBL" id="WDOP01000048">
    <property type="protein sequence ID" value="KAB7484912.1"/>
    <property type="molecule type" value="Genomic_DNA"/>
</dbReference>
<evidence type="ECO:0000313" key="3">
    <source>
        <dbReference type="Proteomes" id="UP000451386"/>
    </source>
</evidence>
<reference evidence="2 3" key="1">
    <citation type="journal article" date="2019" name="Nat. Med.">
        <title>A library of human gut bacterial isolates paired with longitudinal multiomics data enables mechanistic microbiome research.</title>
        <authorList>
            <person name="Poyet M."/>
            <person name="Groussin M."/>
            <person name="Gibbons S.M."/>
            <person name="Avila-Pacheco J."/>
            <person name="Jiang X."/>
            <person name="Kearney S.M."/>
            <person name="Perrotta A.R."/>
            <person name="Berdy B."/>
            <person name="Zhao S."/>
            <person name="Lieberman T.D."/>
            <person name="Swanson P.K."/>
            <person name="Smith M."/>
            <person name="Roesemann S."/>
            <person name="Alexander J.E."/>
            <person name="Rich S.A."/>
            <person name="Livny J."/>
            <person name="Vlamakis H."/>
            <person name="Clish C."/>
            <person name="Bullock K."/>
            <person name="Deik A."/>
            <person name="Scott J."/>
            <person name="Pierce K.A."/>
            <person name="Xavier R.J."/>
            <person name="Alm E.J."/>
        </authorList>
    </citation>
    <scope>NUCLEOTIDE SEQUENCE [LARGE SCALE GENOMIC DNA]</scope>
    <source>
        <strain evidence="2 3">BIOML-A13</strain>
    </source>
</reference>
<proteinExistence type="predicted"/>